<dbReference type="InterPro" id="IPR058245">
    <property type="entry name" value="NreC/VraR/RcsB-like_REC"/>
</dbReference>
<evidence type="ECO:0000256" key="4">
    <source>
        <dbReference type="ARBA" id="ARBA00023163"/>
    </source>
</evidence>
<dbReference type="eggNOG" id="COG2197">
    <property type="taxonomic scope" value="Bacteria"/>
</dbReference>
<evidence type="ECO:0000256" key="3">
    <source>
        <dbReference type="ARBA" id="ARBA00023125"/>
    </source>
</evidence>
<dbReference type="CDD" id="cd17535">
    <property type="entry name" value="REC_NarL-like"/>
    <property type="match status" value="1"/>
</dbReference>
<gene>
    <name evidence="8" type="ordered locus">AMIS_65220</name>
</gene>
<dbReference type="AlphaFoldDB" id="I0HFF5"/>
<feature type="modified residue" description="4-aspartylphosphate" evidence="5">
    <location>
        <position position="54"/>
    </location>
</feature>
<dbReference type="PROSITE" id="PS50110">
    <property type="entry name" value="RESPONSE_REGULATORY"/>
    <property type="match status" value="1"/>
</dbReference>
<dbReference type="InterPro" id="IPR011006">
    <property type="entry name" value="CheY-like_superfamily"/>
</dbReference>
<dbReference type="HOGENOM" id="CLU_000445_90_10_11"/>
<name>I0HFF5_ACTM4</name>
<dbReference type="PANTHER" id="PTHR43214:SF24">
    <property type="entry name" value="TRANSCRIPTIONAL REGULATORY PROTEIN NARL-RELATED"/>
    <property type="match status" value="1"/>
</dbReference>
<dbReference type="GO" id="GO:0006355">
    <property type="term" value="P:regulation of DNA-templated transcription"/>
    <property type="evidence" value="ECO:0007669"/>
    <property type="project" value="InterPro"/>
</dbReference>
<dbReference type="OrthoDB" id="9808843at2"/>
<proteinExistence type="predicted"/>
<dbReference type="PATRIC" id="fig|512565.3.peg.6524"/>
<dbReference type="Pfam" id="PF00196">
    <property type="entry name" value="GerE"/>
    <property type="match status" value="1"/>
</dbReference>
<dbReference type="PROSITE" id="PS50043">
    <property type="entry name" value="HTH_LUXR_2"/>
    <property type="match status" value="1"/>
</dbReference>
<dbReference type="KEGG" id="ams:AMIS_65220"/>
<evidence type="ECO:0000256" key="5">
    <source>
        <dbReference type="PROSITE-ProRule" id="PRU00169"/>
    </source>
</evidence>
<evidence type="ECO:0000313" key="8">
    <source>
        <dbReference type="EMBL" id="BAL91742.1"/>
    </source>
</evidence>
<dbReference type="InterPro" id="IPR039420">
    <property type="entry name" value="WalR-like"/>
</dbReference>
<keyword evidence="9" id="KW-1185">Reference proteome</keyword>
<evidence type="ECO:0000259" key="7">
    <source>
        <dbReference type="PROSITE" id="PS50110"/>
    </source>
</evidence>
<dbReference type="SMART" id="SM00448">
    <property type="entry name" value="REC"/>
    <property type="match status" value="1"/>
</dbReference>
<protein>
    <submittedName>
        <fullName evidence="8">Putative two-component system response regulator</fullName>
    </submittedName>
</protein>
<dbReference type="EMBL" id="AP012319">
    <property type="protein sequence ID" value="BAL91742.1"/>
    <property type="molecule type" value="Genomic_DNA"/>
</dbReference>
<evidence type="ECO:0000313" key="9">
    <source>
        <dbReference type="Proteomes" id="UP000007882"/>
    </source>
</evidence>
<dbReference type="CDD" id="cd06170">
    <property type="entry name" value="LuxR_C_like"/>
    <property type="match status" value="1"/>
</dbReference>
<dbReference type="Pfam" id="PF00072">
    <property type="entry name" value="Response_reg"/>
    <property type="match status" value="1"/>
</dbReference>
<organism evidence="8 9">
    <name type="scientific">Actinoplanes missouriensis (strain ATCC 14538 / DSM 43046 / CBS 188.64 / JCM 3121 / NBRC 102363 / NCIMB 12654 / NRRL B-3342 / UNCC 431)</name>
    <dbReference type="NCBI Taxonomy" id="512565"/>
    <lineage>
        <taxon>Bacteria</taxon>
        <taxon>Bacillati</taxon>
        <taxon>Actinomycetota</taxon>
        <taxon>Actinomycetes</taxon>
        <taxon>Micromonosporales</taxon>
        <taxon>Micromonosporaceae</taxon>
        <taxon>Actinoplanes</taxon>
    </lineage>
</organism>
<dbReference type="RefSeq" id="WP_014446627.1">
    <property type="nucleotide sequence ID" value="NC_017093.1"/>
</dbReference>
<keyword evidence="2" id="KW-0805">Transcription regulation</keyword>
<keyword evidence="1 5" id="KW-0597">Phosphoprotein</keyword>
<sequence>MIRVALADDHELVRMGLRALIDREDDMTVVGEASGGLEAIQLLRREGVDVLLLDVRMPGIDGIETLRRIQADPAIAGTPVIVVTTFEMDRYVFLALQAGAAGFILKDAVPHELARAIRVVSAGEAMLSPSVTRRVISLFAQQTAVDPALDPSLDELTEREREMVAWVATGFSNEEIGAALFVSPATVRTHVSRAMLKLGARSRAQLVVIAVRVGLTVPR</sequence>
<dbReference type="SMART" id="SM00421">
    <property type="entry name" value="HTH_LUXR"/>
    <property type="match status" value="1"/>
</dbReference>
<keyword evidence="3" id="KW-0238">DNA-binding</keyword>
<dbReference type="SUPFAM" id="SSF52172">
    <property type="entry name" value="CheY-like"/>
    <property type="match status" value="1"/>
</dbReference>
<dbReference type="Gene3D" id="3.40.50.2300">
    <property type="match status" value="1"/>
</dbReference>
<feature type="domain" description="HTH luxR-type" evidence="6">
    <location>
        <begin position="149"/>
        <end position="214"/>
    </location>
</feature>
<dbReference type="STRING" id="512565.AMIS_65220"/>
<dbReference type="PROSITE" id="PS00622">
    <property type="entry name" value="HTH_LUXR_1"/>
    <property type="match status" value="1"/>
</dbReference>
<evidence type="ECO:0000259" key="6">
    <source>
        <dbReference type="PROSITE" id="PS50043"/>
    </source>
</evidence>
<dbReference type="InterPro" id="IPR001789">
    <property type="entry name" value="Sig_transdc_resp-reg_receiver"/>
</dbReference>
<reference evidence="8 9" key="1">
    <citation type="submission" date="2012-02" db="EMBL/GenBank/DDBJ databases">
        <title>Complete genome sequence of Actinoplanes missouriensis 431 (= NBRC 102363).</title>
        <authorList>
            <person name="Ohnishi Y."/>
            <person name="Ishikawa J."/>
            <person name="Sekine M."/>
            <person name="Hosoyama A."/>
            <person name="Harada T."/>
            <person name="Narita H."/>
            <person name="Hata T."/>
            <person name="Konno Y."/>
            <person name="Tutikane K."/>
            <person name="Fujita N."/>
            <person name="Horinouchi S."/>
            <person name="Hayakawa M."/>
        </authorList>
    </citation>
    <scope>NUCLEOTIDE SEQUENCE [LARGE SCALE GENOMIC DNA]</scope>
    <source>
        <strain evidence="9">ATCC 14538 / DSM 43046 / CBS 188.64 / JCM 3121 / NBRC 102363 / NCIMB 12654 / NRRL B-3342 / UNCC 431</strain>
    </source>
</reference>
<feature type="domain" description="Response regulatory" evidence="7">
    <location>
        <begin position="3"/>
        <end position="121"/>
    </location>
</feature>
<dbReference type="GO" id="GO:0003677">
    <property type="term" value="F:DNA binding"/>
    <property type="evidence" value="ECO:0007669"/>
    <property type="project" value="UniProtKB-KW"/>
</dbReference>
<dbReference type="Proteomes" id="UP000007882">
    <property type="component" value="Chromosome"/>
</dbReference>
<dbReference type="GO" id="GO:0000160">
    <property type="term" value="P:phosphorelay signal transduction system"/>
    <property type="evidence" value="ECO:0007669"/>
    <property type="project" value="InterPro"/>
</dbReference>
<dbReference type="SUPFAM" id="SSF46894">
    <property type="entry name" value="C-terminal effector domain of the bipartite response regulators"/>
    <property type="match status" value="1"/>
</dbReference>
<keyword evidence="4" id="KW-0804">Transcription</keyword>
<accession>I0HFF5</accession>
<evidence type="ECO:0000256" key="2">
    <source>
        <dbReference type="ARBA" id="ARBA00023015"/>
    </source>
</evidence>
<evidence type="ECO:0000256" key="1">
    <source>
        <dbReference type="ARBA" id="ARBA00022553"/>
    </source>
</evidence>
<dbReference type="InterPro" id="IPR000792">
    <property type="entry name" value="Tscrpt_reg_LuxR_C"/>
</dbReference>
<dbReference type="PRINTS" id="PR00038">
    <property type="entry name" value="HTHLUXR"/>
</dbReference>
<dbReference type="PANTHER" id="PTHR43214">
    <property type="entry name" value="TWO-COMPONENT RESPONSE REGULATOR"/>
    <property type="match status" value="1"/>
</dbReference>
<dbReference type="InterPro" id="IPR016032">
    <property type="entry name" value="Sig_transdc_resp-reg_C-effctor"/>
</dbReference>